<feature type="chain" id="PRO_5045921552" evidence="2">
    <location>
        <begin position="18"/>
        <end position="151"/>
    </location>
</feature>
<proteinExistence type="inferred from homology"/>
<keyword evidence="5" id="KW-1185">Reference proteome</keyword>
<evidence type="ECO:0000256" key="1">
    <source>
        <dbReference type="ARBA" id="ARBA00007689"/>
    </source>
</evidence>
<dbReference type="InterPro" id="IPR011008">
    <property type="entry name" value="Dimeric_a/b-barrel"/>
</dbReference>
<dbReference type="Proteomes" id="UP001202248">
    <property type="component" value="Unassembled WGS sequence"/>
</dbReference>
<gene>
    <name evidence="4" type="ORF">MKP09_01565</name>
</gene>
<dbReference type="InterPro" id="IPR005545">
    <property type="entry name" value="YCII"/>
</dbReference>
<protein>
    <submittedName>
        <fullName evidence="4">YciI family protein</fullName>
    </submittedName>
</protein>
<reference evidence="4 5" key="1">
    <citation type="submission" date="2022-02" db="EMBL/GenBank/DDBJ databases">
        <authorList>
            <person name="Min J."/>
        </authorList>
    </citation>
    <scope>NUCLEOTIDE SEQUENCE [LARGE SCALE GENOMIC DNA]</scope>
    <source>
        <strain evidence="4 5">GR10-1</strain>
    </source>
</reference>
<sequence length="151" mass="17013">MNRFFCLLLAFSTFAAAAQTSKSDYNKVLADSLGADEYGMKIYQFVILKTGTASIANKDSVSQIFKGHMENINKLVKENHLIVAGPFGKNDKQYRGLFIFKAKDKDQAEKLLLTDPAIKTGLLTYEIFDWYGSAALPMYLHYSDKITKTDF</sequence>
<evidence type="ECO:0000259" key="3">
    <source>
        <dbReference type="Pfam" id="PF03795"/>
    </source>
</evidence>
<evidence type="ECO:0000256" key="2">
    <source>
        <dbReference type="SAM" id="SignalP"/>
    </source>
</evidence>
<organism evidence="4 5">
    <name type="scientific">Niabella ginsengisoli</name>
    <dbReference type="NCBI Taxonomy" id="522298"/>
    <lineage>
        <taxon>Bacteria</taxon>
        <taxon>Pseudomonadati</taxon>
        <taxon>Bacteroidota</taxon>
        <taxon>Chitinophagia</taxon>
        <taxon>Chitinophagales</taxon>
        <taxon>Chitinophagaceae</taxon>
        <taxon>Niabella</taxon>
    </lineage>
</organism>
<accession>A0ABS9SEB7</accession>
<evidence type="ECO:0000313" key="5">
    <source>
        <dbReference type="Proteomes" id="UP001202248"/>
    </source>
</evidence>
<dbReference type="Pfam" id="PF03795">
    <property type="entry name" value="YCII"/>
    <property type="match status" value="1"/>
</dbReference>
<dbReference type="Gene3D" id="3.30.70.1060">
    <property type="entry name" value="Dimeric alpha+beta barrel"/>
    <property type="match status" value="1"/>
</dbReference>
<dbReference type="EMBL" id="JAKWBL010000001">
    <property type="protein sequence ID" value="MCH5596699.1"/>
    <property type="molecule type" value="Genomic_DNA"/>
</dbReference>
<keyword evidence="2" id="KW-0732">Signal</keyword>
<comment type="similarity">
    <text evidence="1">Belongs to the YciI family.</text>
</comment>
<name>A0ABS9SEB7_9BACT</name>
<dbReference type="SUPFAM" id="SSF54909">
    <property type="entry name" value="Dimeric alpha+beta barrel"/>
    <property type="match status" value="1"/>
</dbReference>
<dbReference type="RefSeq" id="WP_240826121.1">
    <property type="nucleotide sequence ID" value="NZ_JAKWBL010000001.1"/>
</dbReference>
<comment type="caution">
    <text evidence="4">The sequence shown here is derived from an EMBL/GenBank/DDBJ whole genome shotgun (WGS) entry which is preliminary data.</text>
</comment>
<feature type="signal peptide" evidence="2">
    <location>
        <begin position="1"/>
        <end position="17"/>
    </location>
</feature>
<evidence type="ECO:0000313" key="4">
    <source>
        <dbReference type="EMBL" id="MCH5596699.1"/>
    </source>
</evidence>
<feature type="domain" description="YCII-related" evidence="3">
    <location>
        <begin position="56"/>
        <end position="130"/>
    </location>
</feature>